<gene>
    <name evidence="1" type="ORF">CRG98_028726</name>
</gene>
<sequence length="150" mass="17266">MMRRSKQQSPLGILSAPRINHLEPSKAIIEFNGVPHLMRMLKASNIRAQIYGLTLLYYLTLHVGNSRLGPLSKYGHRMFSTPQHVPSCLSVRTLGRFLRKQFINSLSFKLEIRPLVVNDRLILQRRMCICMQRRLDKTKKLKALLVCAPA</sequence>
<dbReference type="Proteomes" id="UP000233551">
    <property type="component" value="Unassembled WGS sequence"/>
</dbReference>
<reference evidence="1 2" key="1">
    <citation type="submission" date="2017-11" db="EMBL/GenBank/DDBJ databases">
        <title>De-novo sequencing of pomegranate (Punica granatum L.) genome.</title>
        <authorList>
            <person name="Akparov Z."/>
            <person name="Amiraslanov A."/>
            <person name="Hajiyeva S."/>
            <person name="Abbasov M."/>
            <person name="Kaur K."/>
            <person name="Hamwieh A."/>
            <person name="Solovyev V."/>
            <person name="Salamov A."/>
            <person name="Braich B."/>
            <person name="Kosarev P."/>
            <person name="Mahmoud A."/>
            <person name="Hajiyev E."/>
            <person name="Babayeva S."/>
            <person name="Izzatullayeva V."/>
            <person name="Mammadov A."/>
            <person name="Mammadov A."/>
            <person name="Sharifova S."/>
            <person name="Ojaghi J."/>
            <person name="Eynullazada K."/>
            <person name="Bayramov B."/>
            <person name="Abdulazimova A."/>
            <person name="Shahmuradov I."/>
        </authorList>
    </citation>
    <scope>NUCLEOTIDE SEQUENCE [LARGE SCALE GENOMIC DNA]</scope>
    <source>
        <strain evidence="2">cv. AG2017</strain>
        <tissue evidence="1">Leaf</tissue>
    </source>
</reference>
<proteinExistence type="predicted"/>
<organism evidence="1 2">
    <name type="scientific">Punica granatum</name>
    <name type="common">Pomegranate</name>
    <dbReference type="NCBI Taxonomy" id="22663"/>
    <lineage>
        <taxon>Eukaryota</taxon>
        <taxon>Viridiplantae</taxon>
        <taxon>Streptophyta</taxon>
        <taxon>Embryophyta</taxon>
        <taxon>Tracheophyta</taxon>
        <taxon>Spermatophyta</taxon>
        <taxon>Magnoliopsida</taxon>
        <taxon>eudicotyledons</taxon>
        <taxon>Gunneridae</taxon>
        <taxon>Pentapetalae</taxon>
        <taxon>rosids</taxon>
        <taxon>malvids</taxon>
        <taxon>Myrtales</taxon>
        <taxon>Lythraceae</taxon>
        <taxon>Punica</taxon>
    </lineage>
</organism>
<comment type="caution">
    <text evidence="1">The sequence shown here is derived from an EMBL/GenBank/DDBJ whole genome shotgun (WGS) entry which is preliminary data.</text>
</comment>
<evidence type="ECO:0000313" key="2">
    <source>
        <dbReference type="Proteomes" id="UP000233551"/>
    </source>
</evidence>
<protein>
    <submittedName>
        <fullName evidence="1">Uncharacterized protein</fullName>
    </submittedName>
</protein>
<keyword evidence="2" id="KW-1185">Reference proteome</keyword>
<dbReference type="EMBL" id="PGOL01002074">
    <property type="protein sequence ID" value="PKI50898.1"/>
    <property type="molecule type" value="Genomic_DNA"/>
</dbReference>
<evidence type="ECO:0000313" key="1">
    <source>
        <dbReference type="EMBL" id="PKI50898.1"/>
    </source>
</evidence>
<accession>A0A2I0J3U0</accession>
<dbReference type="AlphaFoldDB" id="A0A2I0J3U0"/>
<name>A0A2I0J3U0_PUNGR</name>